<accession>A0ACB8VC35</accession>
<dbReference type="EMBL" id="CM041553">
    <property type="protein sequence ID" value="KAI3352935.1"/>
    <property type="molecule type" value="Genomic_DNA"/>
</dbReference>
<reference evidence="1" key="1">
    <citation type="submission" date="2022-04" db="EMBL/GenBank/DDBJ databases">
        <title>Jade perch genome.</title>
        <authorList>
            <person name="Chao B."/>
        </authorList>
    </citation>
    <scope>NUCLEOTIDE SEQUENCE</scope>
    <source>
        <strain evidence="1">CB-2022</strain>
    </source>
</reference>
<proteinExistence type="predicted"/>
<evidence type="ECO:0000313" key="1">
    <source>
        <dbReference type="EMBL" id="KAI3352935.1"/>
    </source>
</evidence>
<dbReference type="Proteomes" id="UP000831701">
    <property type="component" value="Chromosome 23"/>
</dbReference>
<evidence type="ECO:0000313" key="2">
    <source>
        <dbReference type="Proteomes" id="UP000831701"/>
    </source>
</evidence>
<organism evidence="1 2">
    <name type="scientific">Scortum barcoo</name>
    <name type="common">barcoo grunter</name>
    <dbReference type="NCBI Taxonomy" id="214431"/>
    <lineage>
        <taxon>Eukaryota</taxon>
        <taxon>Metazoa</taxon>
        <taxon>Chordata</taxon>
        <taxon>Craniata</taxon>
        <taxon>Vertebrata</taxon>
        <taxon>Euteleostomi</taxon>
        <taxon>Actinopterygii</taxon>
        <taxon>Neopterygii</taxon>
        <taxon>Teleostei</taxon>
        <taxon>Neoteleostei</taxon>
        <taxon>Acanthomorphata</taxon>
        <taxon>Eupercaria</taxon>
        <taxon>Centrarchiformes</taxon>
        <taxon>Terapontoidei</taxon>
        <taxon>Terapontidae</taxon>
        <taxon>Scortum</taxon>
    </lineage>
</organism>
<name>A0ACB8VC35_9TELE</name>
<keyword evidence="2" id="KW-1185">Reference proteome</keyword>
<sequence length="380" mass="41477">MVRVKTSCPVVIGESTATLPPLIGPQRSPLRPIAAPQKFCCGRGMRGRWLNLDNPVLGIIFTMDFHRSKEAGGSRLLALAVVLGCCLGPVSCFGQSLDSEFTFLLPAGRSECFYQVAVKNGTMEVEYQVIAGAGMDVDFTILSPEGTQLVAESRRSDGVHVVEPTQEGDYEICFDNSFSRFSEKMVFFEIIIEGQGGDVGGDEEWAGLDEPDGSLLEYKLEDIRESMDSLHRRLERSRQMQTVLRAFEARDRNLLEDNLWRVSFWSCASVLVMLCVALTQSSKEGSEGRMTVGRLGAAGGLLLQEERGGQEAVQEARGPAWMGQEARHQSWDRLRRPSDRGLGREGTGGAPNAGEGLRGGGGPELGPDVSYQPTCTTCRC</sequence>
<gene>
    <name evidence="1" type="ORF">L3Q82_019508</name>
</gene>
<protein>
    <submittedName>
        <fullName evidence="1">Uncharacterized protein</fullName>
    </submittedName>
</protein>
<comment type="caution">
    <text evidence="1">The sequence shown here is derived from an EMBL/GenBank/DDBJ whole genome shotgun (WGS) entry which is preliminary data.</text>
</comment>